<comment type="caution">
    <text evidence="3">The sequence shown here is derived from an EMBL/GenBank/DDBJ whole genome shotgun (WGS) entry which is preliminary data.</text>
</comment>
<accession>A0AA40D607</accession>
<feature type="compositionally biased region" description="Basic and acidic residues" evidence="1">
    <location>
        <begin position="54"/>
        <end position="86"/>
    </location>
</feature>
<feature type="transmembrane region" description="Helical" evidence="2">
    <location>
        <begin position="25"/>
        <end position="46"/>
    </location>
</feature>
<evidence type="ECO:0000256" key="1">
    <source>
        <dbReference type="SAM" id="MobiDB-lite"/>
    </source>
</evidence>
<dbReference type="AlphaFoldDB" id="A0AA40D607"/>
<evidence type="ECO:0000313" key="4">
    <source>
        <dbReference type="Proteomes" id="UP001174997"/>
    </source>
</evidence>
<protein>
    <submittedName>
        <fullName evidence="3">Uncharacterized protein</fullName>
    </submittedName>
</protein>
<organism evidence="3 4">
    <name type="scientific">Cercophora samala</name>
    <dbReference type="NCBI Taxonomy" id="330535"/>
    <lineage>
        <taxon>Eukaryota</taxon>
        <taxon>Fungi</taxon>
        <taxon>Dikarya</taxon>
        <taxon>Ascomycota</taxon>
        <taxon>Pezizomycotina</taxon>
        <taxon>Sordariomycetes</taxon>
        <taxon>Sordariomycetidae</taxon>
        <taxon>Sordariales</taxon>
        <taxon>Lasiosphaeriaceae</taxon>
        <taxon>Cercophora</taxon>
    </lineage>
</organism>
<evidence type="ECO:0000313" key="3">
    <source>
        <dbReference type="EMBL" id="KAK0662977.1"/>
    </source>
</evidence>
<dbReference type="Proteomes" id="UP001174997">
    <property type="component" value="Unassembled WGS sequence"/>
</dbReference>
<keyword evidence="2" id="KW-0472">Membrane</keyword>
<feature type="region of interest" description="Disordered" evidence="1">
    <location>
        <begin position="50"/>
        <end position="119"/>
    </location>
</feature>
<sequence>MPAMLLTPRGRASATADAIGGSVELAAVVGIPLAIVVFIAIILVIYSSKSSSDITKESEVREASRETMYDQLAKEQKGQNSARDHYLDDEEERAQMGTGRSLEAESEGLLTAPHIAKPS</sequence>
<evidence type="ECO:0000256" key="2">
    <source>
        <dbReference type="SAM" id="Phobius"/>
    </source>
</evidence>
<dbReference type="EMBL" id="JAULSY010000135">
    <property type="protein sequence ID" value="KAK0662977.1"/>
    <property type="molecule type" value="Genomic_DNA"/>
</dbReference>
<name>A0AA40D607_9PEZI</name>
<keyword evidence="4" id="KW-1185">Reference proteome</keyword>
<keyword evidence="2" id="KW-0812">Transmembrane</keyword>
<keyword evidence="2" id="KW-1133">Transmembrane helix</keyword>
<gene>
    <name evidence="3" type="ORF">QBC41DRAFT_306964</name>
</gene>
<reference evidence="3" key="1">
    <citation type="submission" date="2023-06" db="EMBL/GenBank/DDBJ databases">
        <title>Genome-scale phylogeny and comparative genomics of the fungal order Sordariales.</title>
        <authorList>
            <consortium name="Lawrence Berkeley National Laboratory"/>
            <person name="Hensen N."/>
            <person name="Bonometti L."/>
            <person name="Westerberg I."/>
            <person name="Brannstrom I.O."/>
            <person name="Guillou S."/>
            <person name="Cros-Aarteil S."/>
            <person name="Calhoun S."/>
            <person name="Haridas S."/>
            <person name="Kuo A."/>
            <person name="Mondo S."/>
            <person name="Pangilinan J."/>
            <person name="Riley R."/>
            <person name="Labutti K."/>
            <person name="Andreopoulos B."/>
            <person name="Lipzen A."/>
            <person name="Chen C."/>
            <person name="Yanf M."/>
            <person name="Daum C."/>
            <person name="Ng V."/>
            <person name="Clum A."/>
            <person name="Steindorff A."/>
            <person name="Ohm R."/>
            <person name="Martin F."/>
            <person name="Silar P."/>
            <person name="Natvig D."/>
            <person name="Lalanne C."/>
            <person name="Gautier V."/>
            <person name="Ament-Velasquez S.L."/>
            <person name="Kruys A."/>
            <person name="Hutchinson M.I."/>
            <person name="Powell A.J."/>
            <person name="Barry K."/>
            <person name="Miller A.N."/>
            <person name="Grigoriev I.V."/>
            <person name="Debuchy R."/>
            <person name="Gladieux P."/>
            <person name="Thoren M.H."/>
            <person name="Johannesson H."/>
        </authorList>
    </citation>
    <scope>NUCLEOTIDE SEQUENCE</scope>
    <source>
        <strain evidence="3">CBS 307.81</strain>
    </source>
</reference>
<proteinExistence type="predicted"/>